<dbReference type="CDD" id="cd06267">
    <property type="entry name" value="PBP1_LacI_sugar_binding-like"/>
    <property type="match status" value="1"/>
</dbReference>
<proteinExistence type="predicted"/>
<organism evidence="6 7">
    <name type="scientific">Devosia riboflavina</name>
    <dbReference type="NCBI Taxonomy" id="46914"/>
    <lineage>
        <taxon>Bacteria</taxon>
        <taxon>Pseudomonadati</taxon>
        <taxon>Pseudomonadota</taxon>
        <taxon>Alphaproteobacteria</taxon>
        <taxon>Hyphomicrobiales</taxon>
        <taxon>Devosiaceae</taxon>
        <taxon>Devosia</taxon>
    </lineage>
</organism>
<dbReference type="InterPro" id="IPR028082">
    <property type="entry name" value="Peripla_BP_I"/>
</dbReference>
<dbReference type="GO" id="GO:0000976">
    <property type="term" value="F:transcription cis-regulatory region binding"/>
    <property type="evidence" value="ECO:0007669"/>
    <property type="project" value="TreeGrafter"/>
</dbReference>
<dbReference type="InterPro" id="IPR000843">
    <property type="entry name" value="HTH_LacI"/>
</dbReference>
<evidence type="ECO:0000256" key="1">
    <source>
        <dbReference type="ARBA" id="ARBA00023015"/>
    </source>
</evidence>
<protein>
    <submittedName>
        <fullName evidence="6">Transcriptional regulator</fullName>
    </submittedName>
</protein>
<comment type="caution">
    <text evidence="6">The sequence shown here is derived from an EMBL/GenBank/DDBJ whole genome shotgun (WGS) entry which is preliminary data.</text>
</comment>
<dbReference type="OrthoDB" id="5171752at2"/>
<dbReference type="PROSITE" id="PS50932">
    <property type="entry name" value="HTH_LACI_2"/>
    <property type="match status" value="1"/>
</dbReference>
<keyword evidence="7" id="KW-1185">Reference proteome</keyword>
<sequence length="342" mass="36879">MPTIKDVARHAGVAISTASAAINRSAPVSEEIIAKVEAAVRAIGYVPHGAAQSLRSGQSRLIGLLVPNVANPHFSAMARVIENVCLSAGYLSVVYSSGQDEDRENQILRMMRQQRVAGLIIVPTQSHADHGRYLAEQIHVPTVLLDMPVEGLTYNAVKLDNARATRMATDHLLDLGHTDIVALGGLPGLLTSTDRLRGFRDALEARGLPFSEANVLAGGYDFEPAYASVKAVMERPNRPSGVISFSNLMTMGALQAFRDLRLSVPGDVSLVGVDDLDFADLLNPAPTVIRAPIAEMARRSIQLLLDEIEKRDRPSGKLEVFPPELVIRGSTSRPSTSPQDRV</sequence>
<dbReference type="SMART" id="SM00354">
    <property type="entry name" value="HTH_LACI"/>
    <property type="match status" value="1"/>
</dbReference>
<evidence type="ECO:0000259" key="5">
    <source>
        <dbReference type="PROSITE" id="PS50932"/>
    </source>
</evidence>
<feature type="region of interest" description="Disordered" evidence="4">
    <location>
        <begin position="323"/>
        <end position="342"/>
    </location>
</feature>
<feature type="domain" description="HTH lacI-type" evidence="5">
    <location>
        <begin position="2"/>
        <end position="56"/>
    </location>
</feature>
<evidence type="ECO:0000256" key="4">
    <source>
        <dbReference type="SAM" id="MobiDB-lite"/>
    </source>
</evidence>
<evidence type="ECO:0000256" key="2">
    <source>
        <dbReference type="ARBA" id="ARBA00023125"/>
    </source>
</evidence>
<dbReference type="PANTHER" id="PTHR30146">
    <property type="entry name" value="LACI-RELATED TRANSCRIPTIONAL REPRESSOR"/>
    <property type="match status" value="1"/>
</dbReference>
<keyword evidence="3" id="KW-0804">Transcription</keyword>
<feature type="compositionally biased region" description="Polar residues" evidence="4">
    <location>
        <begin position="329"/>
        <end position="342"/>
    </location>
</feature>
<dbReference type="InterPro" id="IPR046335">
    <property type="entry name" value="LacI/GalR-like_sensor"/>
</dbReference>
<dbReference type="EMBL" id="JQGC01000003">
    <property type="protein sequence ID" value="KFL32165.1"/>
    <property type="molecule type" value="Genomic_DNA"/>
</dbReference>
<dbReference type="Pfam" id="PF00356">
    <property type="entry name" value="LacI"/>
    <property type="match status" value="1"/>
</dbReference>
<evidence type="ECO:0000313" key="6">
    <source>
        <dbReference type="EMBL" id="KFL32165.1"/>
    </source>
</evidence>
<dbReference type="Pfam" id="PF13377">
    <property type="entry name" value="Peripla_BP_3"/>
    <property type="match status" value="1"/>
</dbReference>
<dbReference type="SUPFAM" id="SSF47413">
    <property type="entry name" value="lambda repressor-like DNA-binding domains"/>
    <property type="match status" value="1"/>
</dbReference>
<evidence type="ECO:0000313" key="7">
    <source>
        <dbReference type="Proteomes" id="UP000028981"/>
    </source>
</evidence>
<name>A0A087M5L2_9HYPH</name>
<keyword evidence="2" id="KW-0238">DNA-binding</keyword>
<dbReference type="Proteomes" id="UP000028981">
    <property type="component" value="Unassembled WGS sequence"/>
</dbReference>
<reference evidence="6 7" key="1">
    <citation type="submission" date="2014-08" db="EMBL/GenBank/DDBJ databases">
        <authorList>
            <person name="Hassan Y.I."/>
            <person name="Lepp D."/>
            <person name="Zhou T."/>
        </authorList>
    </citation>
    <scope>NUCLEOTIDE SEQUENCE [LARGE SCALE GENOMIC DNA]</scope>
    <source>
        <strain evidence="6 7">IFO13584</strain>
    </source>
</reference>
<dbReference type="AlphaFoldDB" id="A0A087M5L2"/>
<dbReference type="PANTHER" id="PTHR30146:SF145">
    <property type="entry name" value="RIBOSE OPERON REPRESSOR"/>
    <property type="match status" value="1"/>
</dbReference>
<dbReference type="Gene3D" id="3.40.50.2300">
    <property type="match status" value="2"/>
</dbReference>
<dbReference type="GO" id="GO:0003700">
    <property type="term" value="F:DNA-binding transcription factor activity"/>
    <property type="evidence" value="ECO:0007669"/>
    <property type="project" value="TreeGrafter"/>
</dbReference>
<dbReference type="RefSeq" id="WP_035079599.1">
    <property type="nucleotide sequence ID" value="NZ_JQGC01000003.1"/>
</dbReference>
<keyword evidence="1" id="KW-0805">Transcription regulation</keyword>
<dbReference type="Gene3D" id="1.10.260.40">
    <property type="entry name" value="lambda repressor-like DNA-binding domains"/>
    <property type="match status" value="1"/>
</dbReference>
<gene>
    <name evidence="6" type="ORF">JP75_04145</name>
</gene>
<dbReference type="STRING" id="46914.JP75_04145"/>
<dbReference type="CDD" id="cd01392">
    <property type="entry name" value="HTH_LacI"/>
    <property type="match status" value="1"/>
</dbReference>
<dbReference type="InterPro" id="IPR010982">
    <property type="entry name" value="Lambda_DNA-bd_dom_sf"/>
</dbReference>
<evidence type="ECO:0000256" key="3">
    <source>
        <dbReference type="ARBA" id="ARBA00023163"/>
    </source>
</evidence>
<accession>A0A087M5L2</accession>
<dbReference type="SUPFAM" id="SSF53822">
    <property type="entry name" value="Periplasmic binding protein-like I"/>
    <property type="match status" value="1"/>
</dbReference>